<keyword evidence="3" id="KW-0418">Kinase</keyword>
<feature type="compositionally biased region" description="Basic and acidic residues" evidence="1">
    <location>
        <begin position="234"/>
        <end position="243"/>
    </location>
</feature>
<accession>A0A081FT72</accession>
<dbReference type="Gene3D" id="1.10.510.10">
    <property type="entry name" value="Transferase(Phosphotransferase) domain 1"/>
    <property type="match status" value="1"/>
</dbReference>
<dbReference type="PROSITE" id="PS50011">
    <property type="entry name" value="PROTEIN_KINASE_DOM"/>
    <property type="match status" value="1"/>
</dbReference>
<dbReference type="RefSeq" id="WP_051693202.1">
    <property type="nucleotide sequence ID" value="NZ_JMQN01000063.1"/>
</dbReference>
<evidence type="ECO:0000313" key="3">
    <source>
        <dbReference type="EMBL" id="KEA61727.1"/>
    </source>
</evidence>
<gene>
    <name evidence="3" type="ORF">ADIMK_4184</name>
</gene>
<dbReference type="PANTHER" id="PTHR23150">
    <property type="entry name" value="SULFATASE MODIFYING FACTOR 1, 2"/>
    <property type="match status" value="1"/>
</dbReference>
<dbReference type="PANTHER" id="PTHR23150:SF35">
    <property type="entry name" value="BLL6746 PROTEIN"/>
    <property type="match status" value="1"/>
</dbReference>
<dbReference type="Pfam" id="PF03781">
    <property type="entry name" value="FGE-sulfatase"/>
    <property type="match status" value="1"/>
</dbReference>
<dbReference type="STRING" id="1232683.ADIMK_4184"/>
<dbReference type="GO" id="GO:0120147">
    <property type="term" value="F:formylglycine-generating oxidase activity"/>
    <property type="evidence" value="ECO:0007669"/>
    <property type="project" value="TreeGrafter"/>
</dbReference>
<feature type="compositionally biased region" description="Basic and acidic residues" evidence="1">
    <location>
        <begin position="280"/>
        <end position="297"/>
    </location>
</feature>
<dbReference type="PATRIC" id="fig|1232683.4.peg.4116"/>
<dbReference type="InterPro" id="IPR016187">
    <property type="entry name" value="CTDL_fold"/>
</dbReference>
<comment type="caution">
    <text evidence="3">The sequence shown here is derived from an EMBL/GenBank/DDBJ whole genome shotgun (WGS) entry which is preliminary data.</text>
</comment>
<protein>
    <submittedName>
        <fullName evidence="3">Serine/threonine kinase</fullName>
    </submittedName>
</protein>
<dbReference type="InterPro" id="IPR000719">
    <property type="entry name" value="Prot_kinase_dom"/>
</dbReference>
<dbReference type="Proteomes" id="UP000028252">
    <property type="component" value="Unassembled WGS sequence"/>
</dbReference>
<reference evidence="3 4" key="1">
    <citation type="submission" date="2014-04" db="EMBL/GenBank/DDBJ databases">
        <title>Marinobacterium kochiensis sp. nov., isolated from sediment sample collected from Kochi backwaters in Kerala, India.</title>
        <authorList>
            <person name="Singh A."/>
            <person name="Pinnaka A.K."/>
        </authorList>
    </citation>
    <scope>NUCLEOTIDE SEQUENCE [LARGE SCALE GENOMIC DNA]</scope>
    <source>
        <strain evidence="3 4">AK27</strain>
    </source>
</reference>
<evidence type="ECO:0000256" key="1">
    <source>
        <dbReference type="SAM" id="MobiDB-lite"/>
    </source>
</evidence>
<dbReference type="InterPro" id="IPR005532">
    <property type="entry name" value="SUMF_dom"/>
</dbReference>
<organism evidence="3 4">
    <name type="scientific">Marinobacterium lacunae</name>
    <dbReference type="NCBI Taxonomy" id="1232683"/>
    <lineage>
        <taxon>Bacteria</taxon>
        <taxon>Pseudomonadati</taxon>
        <taxon>Pseudomonadota</taxon>
        <taxon>Gammaproteobacteria</taxon>
        <taxon>Oceanospirillales</taxon>
        <taxon>Oceanospirillaceae</taxon>
        <taxon>Marinobacterium</taxon>
    </lineage>
</organism>
<sequence length="672" mass="75110">MDSANVKPLDLLKPEQVIGPDHHRFRLTAPLSSHPLGQLWQADDISTTKPTPVTLLFLSEALQSQSGFVDKLRDTLNRNRSLKDSFSARCYGLFTWRGIFFSSWEVLDGLTLAQMLADGRAYKMKEGQKRGLIVQVGKALQAQLKQTSQPHATLAPELIYLNRSNGVRLMGYQWRALLSSLDGKVNHGARYIGWQSAEAFHPNPLDASEDVFALASMIYQLYAGKTPFTPPESEESRNGKELKAPSGLTRDQWKTLQTALSDDPEQRPKSPMELLRKLYSEKTEESPAKVDDSKVEPEPELPADPPEAVRPSRPKLSAKWVKPAIGGSALFVAGLILGYWMALTNAPDNRTVTETDATLALLQQENRSLREQLQTNTEPLQTTAEAEPDLRTEPEERNALARPEKPTSVVQDGAALHNAEKPADNLSAFRDQWAPDRFAPQMVVIPKGRFRMGDLHGAGDDNEYPVHEVIISKAFAFSRFEVTFAEYDQFAQETGRPLPDDEGWGRDNQPVINVSWLDAKAYTRWLAEQSGQPYRLPSEAEWEYVARAGTETKYWWGDELSQKMAVCDGCGTQWDGDRPAPVGSFPANPWGIHDLNGNVDEWVEDCYNGTYDGAPTDGSARTGSSCSHRVMRGGSWFEIPRLIRSASRYRHPANTSRNSWGFRVALDLPITE</sequence>
<keyword evidence="4" id="KW-1185">Reference proteome</keyword>
<dbReference type="GO" id="GO:0005524">
    <property type="term" value="F:ATP binding"/>
    <property type="evidence" value="ECO:0007669"/>
    <property type="project" value="InterPro"/>
</dbReference>
<dbReference type="EMBL" id="JMQN01000063">
    <property type="protein sequence ID" value="KEA61727.1"/>
    <property type="molecule type" value="Genomic_DNA"/>
</dbReference>
<feature type="region of interest" description="Disordered" evidence="1">
    <location>
        <begin position="280"/>
        <end position="313"/>
    </location>
</feature>
<dbReference type="eggNOG" id="COG1262">
    <property type="taxonomic scope" value="Bacteria"/>
</dbReference>
<feature type="region of interest" description="Disordered" evidence="1">
    <location>
        <begin position="372"/>
        <end position="407"/>
    </location>
</feature>
<dbReference type="GO" id="GO:0004672">
    <property type="term" value="F:protein kinase activity"/>
    <property type="evidence" value="ECO:0007669"/>
    <property type="project" value="InterPro"/>
</dbReference>
<evidence type="ECO:0000259" key="2">
    <source>
        <dbReference type="PROSITE" id="PS50011"/>
    </source>
</evidence>
<dbReference type="OrthoDB" id="9768004at2"/>
<feature type="region of interest" description="Disordered" evidence="1">
    <location>
        <begin position="228"/>
        <end position="248"/>
    </location>
</feature>
<keyword evidence="3" id="KW-0808">Transferase</keyword>
<feature type="compositionally biased region" description="Polar residues" evidence="1">
    <location>
        <begin position="372"/>
        <end position="384"/>
    </location>
</feature>
<feature type="compositionally biased region" description="Basic and acidic residues" evidence="1">
    <location>
        <begin position="388"/>
        <end position="405"/>
    </location>
</feature>
<dbReference type="InterPro" id="IPR051043">
    <property type="entry name" value="Sulfatase_Mod_Factor_Kinase"/>
</dbReference>
<dbReference type="SUPFAM" id="SSF56112">
    <property type="entry name" value="Protein kinase-like (PK-like)"/>
    <property type="match status" value="1"/>
</dbReference>
<dbReference type="InterPro" id="IPR042095">
    <property type="entry name" value="SUMF_sf"/>
</dbReference>
<name>A0A081FT72_9GAMM</name>
<dbReference type="SUPFAM" id="SSF56436">
    <property type="entry name" value="C-type lectin-like"/>
    <property type="match status" value="1"/>
</dbReference>
<evidence type="ECO:0000313" key="4">
    <source>
        <dbReference type="Proteomes" id="UP000028252"/>
    </source>
</evidence>
<feature type="domain" description="Protein kinase" evidence="2">
    <location>
        <begin position="25"/>
        <end position="279"/>
    </location>
</feature>
<dbReference type="Gene3D" id="3.90.1580.10">
    <property type="entry name" value="paralog of FGE (formylglycine-generating enzyme)"/>
    <property type="match status" value="1"/>
</dbReference>
<dbReference type="AlphaFoldDB" id="A0A081FT72"/>
<dbReference type="InterPro" id="IPR011009">
    <property type="entry name" value="Kinase-like_dom_sf"/>
</dbReference>
<proteinExistence type="predicted"/>